<reference evidence="2 3" key="1">
    <citation type="submission" date="2020-04" db="EMBL/GenBank/DDBJ databases">
        <authorList>
            <person name="Hitch T.C.A."/>
            <person name="Wylensek D."/>
            <person name="Clavel T."/>
        </authorList>
    </citation>
    <scope>NUCLEOTIDE SEQUENCE [LARGE SCALE GENOMIC DNA]</scope>
    <source>
        <strain evidence="2 3">BSM-383-APC-5F</strain>
    </source>
</reference>
<sequence length="208" mass="24383">MAETRKRTSMSVPEMGRMLGLCKTESYWLIKKNYFKTILVGNTMRVMIDSFEEWYANQFKYQKVDGTPPGEELKKTTYSVEELGQRLGLKEATAYELVAKGHFEIVEALGKRRVTKASFERWYASQSDYRTVEDQKLDADIVASTYGLPEMARMLGVHRQTIYYIVANGDFELIKVGRYKRATKESFEKWYQNQTRYRLVAEDGQERR</sequence>
<name>A0A848CQR1_9FIRM</name>
<protein>
    <submittedName>
        <fullName evidence="2">Helix-turn-helix domain-containing protein</fullName>
    </submittedName>
</protein>
<dbReference type="AlphaFoldDB" id="A0A848CQR1"/>
<evidence type="ECO:0000313" key="2">
    <source>
        <dbReference type="EMBL" id="NME58168.1"/>
    </source>
</evidence>
<proteinExistence type="predicted"/>
<organism evidence="2 3">
    <name type="scientific">Dorea formicigenerans</name>
    <dbReference type="NCBI Taxonomy" id="39486"/>
    <lineage>
        <taxon>Bacteria</taxon>
        <taxon>Bacillati</taxon>
        <taxon>Bacillota</taxon>
        <taxon>Clostridia</taxon>
        <taxon>Lachnospirales</taxon>
        <taxon>Lachnospiraceae</taxon>
        <taxon>Dorea</taxon>
    </lineage>
</organism>
<dbReference type="EMBL" id="JABAFX010000039">
    <property type="protein sequence ID" value="NME58168.1"/>
    <property type="molecule type" value="Genomic_DNA"/>
</dbReference>
<dbReference type="InterPro" id="IPR041657">
    <property type="entry name" value="HTH_17"/>
</dbReference>
<comment type="caution">
    <text evidence="2">The sequence shown here is derived from an EMBL/GenBank/DDBJ whole genome shotgun (WGS) entry which is preliminary data.</text>
</comment>
<feature type="domain" description="Helix-turn-helix" evidence="1">
    <location>
        <begin position="146"/>
        <end position="194"/>
    </location>
</feature>
<dbReference type="Proteomes" id="UP000580130">
    <property type="component" value="Unassembled WGS sequence"/>
</dbReference>
<gene>
    <name evidence="2" type="ORF">HF855_12335</name>
</gene>
<dbReference type="RefSeq" id="WP_022512286.1">
    <property type="nucleotide sequence ID" value="NZ_JABAFX010000039.1"/>
</dbReference>
<feature type="domain" description="Helix-turn-helix" evidence="1">
    <location>
        <begin position="78"/>
        <end position="126"/>
    </location>
</feature>
<evidence type="ECO:0000313" key="3">
    <source>
        <dbReference type="Proteomes" id="UP000580130"/>
    </source>
</evidence>
<evidence type="ECO:0000259" key="1">
    <source>
        <dbReference type="Pfam" id="PF12728"/>
    </source>
</evidence>
<accession>A0A848CQR1</accession>
<dbReference type="Pfam" id="PF12728">
    <property type="entry name" value="HTH_17"/>
    <property type="match status" value="2"/>
</dbReference>